<evidence type="ECO:0000256" key="4">
    <source>
        <dbReference type="ARBA" id="ARBA00022741"/>
    </source>
</evidence>
<dbReference type="OMA" id="DATCAMD"/>
<dbReference type="PANTHER" id="PTHR11384:SF59">
    <property type="entry name" value="LYSOSOMAL COBALAMIN TRANSPORTER ABCD4"/>
    <property type="match status" value="1"/>
</dbReference>
<name>A4SBK2_OSTLU</name>
<evidence type="ECO:0000256" key="8">
    <source>
        <dbReference type="SAM" id="MobiDB-lite"/>
    </source>
</evidence>
<feature type="domain" description="ABC transporter" evidence="9">
    <location>
        <begin position="386"/>
        <end position="623"/>
    </location>
</feature>
<dbReference type="AlphaFoldDB" id="A4SBK2"/>
<dbReference type="Proteomes" id="UP000001568">
    <property type="component" value="Chromosome 21"/>
</dbReference>
<evidence type="ECO:0000313" key="10">
    <source>
        <dbReference type="EMBL" id="ABP01146.1"/>
    </source>
</evidence>
<dbReference type="GO" id="GO:0016887">
    <property type="term" value="F:ATP hydrolysis activity"/>
    <property type="evidence" value="ECO:0007669"/>
    <property type="project" value="InterPro"/>
</dbReference>
<dbReference type="Gramene" id="ABP01146">
    <property type="protein sequence ID" value="ABP01146"/>
    <property type="gene ID" value="OSTLU_29639"/>
</dbReference>
<proteinExistence type="inferred from homology"/>
<gene>
    <name evidence="10" type="ORF">OSTLU_29639</name>
</gene>
<evidence type="ECO:0000256" key="3">
    <source>
        <dbReference type="ARBA" id="ARBA00022692"/>
    </source>
</evidence>
<reference evidence="10 11" key="1">
    <citation type="journal article" date="2007" name="Proc. Natl. Acad. Sci. U.S.A.">
        <title>The tiny eukaryote Ostreococcus provides genomic insights into the paradox of plankton speciation.</title>
        <authorList>
            <person name="Palenik B."/>
            <person name="Grimwood J."/>
            <person name="Aerts A."/>
            <person name="Rouze P."/>
            <person name="Salamov A."/>
            <person name="Putnam N."/>
            <person name="Dupont C."/>
            <person name="Jorgensen R."/>
            <person name="Derelle E."/>
            <person name="Rombauts S."/>
            <person name="Zhou K."/>
            <person name="Otillar R."/>
            <person name="Merchant S.S."/>
            <person name="Podell S."/>
            <person name="Gaasterland T."/>
            <person name="Napoli C."/>
            <person name="Gendler K."/>
            <person name="Manuell A."/>
            <person name="Tai V."/>
            <person name="Vallon O."/>
            <person name="Piganeau G."/>
            <person name="Jancek S."/>
            <person name="Heijde M."/>
            <person name="Jabbari K."/>
            <person name="Bowler C."/>
            <person name="Lohr M."/>
            <person name="Robbens S."/>
            <person name="Werner G."/>
            <person name="Dubchak I."/>
            <person name="Pazour G.J."/>
            <person name="Ren Q."/>
            <person name="Paulsen I."/>
            <person name="Delwiche C."/>
            <person name="Schmutz J."/>
            <person name="Rokhsar D."/>
            <person name="Van de Peer Y."/>
            <person name="Moreau H."/>
            <person name="Grigoriev I.V."/>
        </authorList>
    </citation>
    <scope>NUCLEOTIDE SEQUENCE [LARGE SCALE GENOMIC DNA]</scope>
    <source>
        <strain evidence="10 11">CCE9901</strain>
    </source>
</reference>
<dbReference type="Gene3D" id="3.40.50.300">
    <property type="entry name" value="P-loop containing nucleotide triphosphate hydrolases"/>
    <property type="match status" value="1"/>
</dbReference>
<dbReference type="KEGG" id="olu:OSTLU_29639"/>
<dbReference type="InterPro" id="IPR003593">
    <property type="entry name" value="AAA+_ATPase"/>
</dbReference>
<keyword evidence="4" id="KW-0547">Nucleotide-binding</keyword>
<dbReference type="GeneID" id="5006845"/>
<keyword evidence="5 10" id="KW-0067">ATP-binding</keyword>
<keyword evidence="7" id="KW-0472">Membrane</keyword>
<keyword evidence="11" id="KW-1185">Reference proteome</keyword>
<evidence type="ECO:0000259" key="9">
    <source>
        <dbReference type="PROSITE" id="PS50893"/>
    </source>
</evidence>
<dbReference type="Pfam" id="PF00005">
    <property type="entry name" value="ABC_tran"/>
    <property type="match status" value="1"/>
</dbReference>
<accession>A4SBK2</accession>
<protein>
    <submittedName>
        <fullName evidence="10">ABC(ATP-binding) family transporter</fullName>
    </submittedName>
</protein>
<comment type="similarity">
    <text evidence="1">Belongs to the ABC transporter superfamily. ABCD family. Peroxisomal fatty acyl CoA transporter (TC 3.A.1.203) subfamily.</text>
</comment>
<keyword evidence="6" id="KW-1133">Transmembrane helix</keyword>
<dbReference type="PROSITE" id="PS50893">
    <property type="entry name" value="ABC_TRANSPORTER_2"/>
    <property type="match status" value="1"/>
</dbReference>
<dbReference type="RefSeq" id="XP_001422787.1">
    <property type="nucleotide sequence ID" value="XM_001422750.1"/>
</dbReference>
<evidence type="ECO:0000256" key="5">
    <source>
        <dbReference type="ARBA" id="ARBA00022840"/>
    </source>
</evidence>
<dbReference type="EMBL" id="CP000601">
    <property type="protein sequence ID" value="ABP01146.1"/>
    <property type="molecule type" value="Genomic_DNA"/>
</dbReference>
<dbReference type="InterPro" id="IPR027417">
    <property type="entry name" value="P-loop_NTPase"/>
</dbReference>
<organism evidence="10 11">
    <name type="scientific">Ostreococcus lucimarinus (strain CCE9901)</name>
    <dbReference type="NCBI Taxonomy" id="436017"/>
    <lineage>
        <taxon>Eukaryota</taxon>
        <taxon>Viridiplantae</taxon>
        <taxon>Chlorophyta</taxon>
        <taxon>Mamiellophyceae</taxon>
        <taxon>Mamiellales</taxon>
        <taxon>Bathycoccaceae</taxon>
        <taxon>Ostreococcus</taxon>
    </lineage>
</organism>
<dbReference type="SMART" id="SM00382">
    <property type="entry name" value="AAA"/>
    <property type="match status" value="1"/>
</dbReference>
<keyword evidence="3" id="KW-0812">Transmembrane</keyword>
<evidence type="ECO:0000256" key="1">
    <source>
        <dbReference type="ARBA" id="ARBA00008575"/>
    </source>
</evidence>
<evidence type="ECO:0000256" key="6">
    <source>
        <dbReference type="ARBA" id="ARBA00022989"/>
    </source>
</evidence>
<dbReference type="GO" id="GO:0005524">
    <property type="term" value="F:ATP binding"/>
    <property type="evidence" value="ECO:0007669"/>
    <property type="project" value="UniProtKB-KW"/>
</dbReference>
<feature type="region of interest" description="Disordered" evidence="8">
    <location>
        <begin position="661"/>
        <end position="684"/>
    </location>
</feature>
<dbReference type="SUPFAM" id="SSF52540">
    <property type="entry name" value="P-loop containing nucleoside triphosphate hydrolases"/>
    <property type="match status" value="1"/>
</dbReference>
<dbReference type="STRING" id="436017.A4SBK2"/>
<evidence type="ECO:0000256" key="7">
    <source>
        <dbReference type="ARBA" id="ARBA00023136"/>
    </source>
</evidence>
<evidence type="ECO:0000313" key="11">
    <source>
        <dbReference type="Proteomes" id="UP000001568"/>
    </source>
</evidence>
<keyword evidence="2" id="KW-0813">Transport</keyword>
<dbReference type="InterPro" id="IPR003439">
    <property type="entry name" value="ABC_transporter-like_ATP-bd"/>
</dbReference>
<dbReference type="eggNOG" id="KOG0060">
    <property type="taxonomic scope" value="Eukaryota"/>
</dbReference>
<dbReference type="InterPro" id="IPR050835">
    <property type="entry name" value="ABC_transporter_sub-D"/>
</dbReference>
<dbReference type="HOGENOM" id="CLU_491267_0_0_1"/>
<sequence length="684" mass="73448">MARKTLDRARAAGTLIACAPRVVSPKTCDLIESTFPASSHDRAELLSRLIALGLLQYAQHMASYRAWRHSARAWGEIARGDAKGTFWAIARAFGTFALVAEPLRLSRRTYRALLRRELATRFGGDVVNAMLTDEALASAKDEPIESAREAAASAAVGAPAFARAALDAAADGIEACVAMVYHAQCLFQSSFWSAPVLIGSALIGQVAQNARTFDGYEAKKEAHRAETATARLRELLAHARTDGEAIALANGAITEAEEAMATLEAGQEFVYRREVLNARASFPSDVYDAAANLLPVATVLPRLVRGVSVNAWDIQVAMSSFNGIRAALAVLVQNMSTLRTAELHAGHVSNLYDALDVSTVRGLAGDNESGGASVRVDTPEDDMSLVEVDSLSLRGYDGQEIIRGLDFVLCRGDSLAVVGPAGCGKTMLVKALVGLWSYGSGSARVIHRSRVCVLSRKPYFPKGSLLDVCLYPTSSADIGTDTRELLTDAMVALGLGRHIDYLDAIAPWGDNLSPSEQQRFAVCRAVVNRVDLCVLDDATCAMDPKDRAASYDVLKKHVSGILSLGDEVSLPKHHSRTLRVRSDGTLGDFEEMASPVTSSRINVRDVAREAIGEPLVDVASEESDSSASGFNPLQMEANRRENQFIRRQKKNVARALGVNPQKFGVVPTPTKSTKGKPLAFDPLA</sequence>
<dbReference type="PANTHER" id="PTHR11384">
    <property type="entry name" value="ATP-BINDING CASSETTE, SUB-FAMILY D MEMBER"/>
    <property type="match status" value="1"/>
</dbReference>
<dbReference type="OrthoDB" id="422637at2759"/>
<evidence type="ECO:0000256" key="2">
    <source>
        <dbReference type="ARBA" id="ARBA00022448"/>
    </source>
</evidence>